<dbReference type="GO" id="GO:0005975">
    <property type="term" value="P:carbohydrate metabolic process"/>
    <property type="evidence" value="ECO:0007669"/>
    <property type="project" value="InterPro"/>
</dbReference>
<evidence type="ECO:0000259" key="5">
    <source>
        <dbReference type="Pfam" id="PF20511"/>
    </source>
</evidence>
<reference evidence="6 7" key="1">
    <citation type="journal article" date="2014" name="PLoS ONE">
        <title>Reduction of Hydrogen Peroxide Accumulation and Toxicity by a Catalase from Mycoplasma iowae.</title>
        <authorList>
            <person name="Pritchard R.E."/>
            <person name="Prassinos A.J."/>
            <person name="Osborne J.D."/>
            <person name="Raviv Z."/>
            <person name="Balish M.F."/>
        </authorList>
    </citation>
    <scope>NUCLEOTIDE SEQUENCE [LARGE SCALE GENOMIC DNA]</scope>
    <source>
        <strain evidence="6 7">DK-CPA</strain>
    </source>
</reference>
<dbReference type="Pfam" id="PF20511">
    <property type="entry name" value="PMI_typeI_cat"/>
    <property type="match status" value="1"/>
</dbReference>
<evidence type="ECO:0000256" key="2">
    <source>
        <dbReference type="ARBA" id="ARBA00022833"/>
    </source>
</evidence>
<feature type="binding site" evidence="3">
    <location>
        <position position="166"/>
    </location>
    <ligand>
        <name>Zn(2+)</name>
        <dbReference type="ChEBI" id="CHEBI:29105"/>
    </ligand>
</feature>
<keyword evidence="6" id="KW-0413">Isomerase</keyword>
<organism evidence="6 7">
    <name type="scientific">Malacoplasma iowae DK-CPA</name>
    <dbReference type="NCBI Taxonomy" id="1394179"/>
    <lineage>
        <taxon>Bacteria</taxon>
        <taxon>Bacillati</taxon>
        <taxon>Mycoplasmatota</taxon>
        <taxon>Mycoplasmoidales</taxon>
        <taxon>Mycoplasmoidaceae</taxon>
        <taxon>Malacoplasma</taxon>
    </lineage>
</organism>
<sequence>MEKIIFLEPFIQETIWGGKRLKEYGYNLPYEKNGEAWIISAIKDKESKIKGINKSLREFYIEKKSFFNNYNGEYPLLVKIIDANDDLSIQVHPDNEYAKNKHGKYGKSECWYILDCKNNSDIVYGHNAKNKAELIDYIKNNKWDNLLKVIKIDKNDFIDVPPGTIHAIKNNTLIYEVQQSSDITYRLYDYDRLSNGKPRELHINDSLNVIYYPQNNLTISKTNTNYDNKIQLLLENQYFKIIKINVNSNLELLFDDAHWVQATVIDGNGFVDNIEIRKGDNFLVAHNSKFKISSQKMTIIISYVPIKK</sequence>
<dbReference type="GO" id="GO:0008270">
    <property type="term" value="F:zinc ion binding"/>
    <property type="evidence" value="ECO:0007669"/>
    <property type="project" value="InterPro"/>
</dbReference>
<protein>
    <submittedName>
        <fullName evidence="6">Mannose-6-phosphate isomerase type I</fullName>
    </submittedName>
</protein>
<dbReference type="EMBL" id="AWQU01000039">
    <property type="protein sequence ID" value="KFB07959.1"/>
    <property type="molecule type" value="Genomic_DNA"/>
</dbReference>
<proteinExistence type="predicted"/>
<accession>A0A084U4S3</accession>
<feature type="domain" description="Phosphomannose isomerase type I catalytic" evidence="5">
    <location>
        <begin position="6"/>
        <end position="103"/>
    </location>
</feature>
<gene>
    <name evidence="6" type="primary">manA</name>
    <name evidence="6" type="ORF">P271_826</name>
</gene>
<dbReference type="InterPro" id="IPR014628">
    <property type="entry name" value="Man6P_isomerase_Firm_short"/>
</dbReference>
<dbReference type="Proteomes" id="UP000028523">
    <property type="component" value="Unassembled WGS sequence"/>
</dbReference>
<dbReference type="InterPro" id="IPR011051">
    <property type="entry name" value="RmlC_Cupin_sf"/>
</dbReference>
<feature type="active site" evidence="4">
    <location>
        <position position="186"/>
    </location>
</feature>
<dbReference type="InterPro" id="IPR014710">
    <property type="entry name" value="RmlC-like_jellyroll"/>
</dbReference>
<feature type="binding site" evidence="3">
    <location>
        <position position="92"/>
    </location>
    <ligand>
        <name>Zn(2+)</name>
        <dbReference type="ChEBI" id="CHEBI:29105"/>
    </ligand>
</feature>
<dbReference type="PANTHER" id="PTHR42742">
    <property type="entry name" value="TRANSCRIPTIONAL REPRESSOR MPRA"/>
    <property type="match status" value="1"/>
</dbReference>
<dbReference type="GO" id="GO:0004476">
    <property type="term" value="F:mannose-6-phosphate isomerase activity"/>
    <property type="evidence" value="ECO:0007669"/>
    <property type="project" value="InterPro"/>
</dbReference>
<dbReference type="PANTHER" id="PTHR42742:SF3">
    <property type="entry name" value="FRUCTOKINASE"/>
    <property type="match status" value="1"/>
</dbReference>
<evidence type="ECO:0000256" key="4">
    <source>
        <dbReference type="PIRSR" id="PIRSR036894-2"/>
    </source>
</evidence>
<keyword evidence="2 3" id="KW-0862">Zinc</keyword>
<dbReference type="AlphaFoldDB" id="A0A084U4S3"/>
<evidence type="ECO:0000313" key="6">
    <source>
        <dbReference type="EMBL" id="KFB07959.1"/>
    </source>
</evidence>
<evidence type="ECO:0000256" key="1">
    <source>
        <dbReference type="ARBA" id="ARBA00022723"/>
    </source>
</evidence>
<keyword evidence="1 3" id="KW-0479">Metal-binding</keyword>
<dbReference type="RefSeq" id="WP_004024517.1">
    <property type="nucleotide sequence ID" value="NZ_AWQU01000039.1"/>
</dbReference>
<dbReference type="PIRSF" id="PIRSF036894">
    <property type="entry name" value="PMI_Firm_short"/>
    <property type="match status" value="1"/>
</dbReference>
<feature type="binding site" evidence="3">
    <location>
        <position position="109"/>
    </location>
    <ligand>
        <name>Zn(2+)</name>
        <dbReference type="ChEBI" id="CHEBI:29105"/>
    </ligand>
</feature>
<dbReference type="InterPro" id="IPR046457">
    <property type="entry name" value="PMI_typeI_cat"/>
</dbReference>
<dbReference type="Gene3D" id="2.60.120.10">
    <property type="entry name" value="Jelly Rolls"/>
    <property type="match status" value="2"/>
</dbReference>
<dbReference type="SUPFAM" id="SSF51182">
    <property type="entry name" value="RmlC-like cupins"/>
    <property type="match status" value="1"/>
</dbReference>
<dbReference type="InterPro" id="IPR051804">
    <property type="entry name" value="Carb_Metab_Reg_Kinase/Isom"/>
</dbReference>
<evidence type="ECO:0000313" key="7">
    <source>
        <dbReference type="Proteomes" id="UP000028523"/>
    </source>
</evidence>
<comment type="cofactor">
    <cofactor evidence="3">
        <name>Zn(2+)</name>
        <dbReference type="ChEBI" id="CHEBI:29105"/>
    </cofactor>
    <text evidence="3">Binds 1 zinc ion per subunit.</text>
</comment>
<name>A0A084U4S3_MALIO</name>
<dbReference type="GeneID" id="96866711"/>
<comment type="caution">
    <text evidence="6">The sequence shown here is derived from an EMBL/GenBank/DDBJ whole genome shotgun (WGS) entry which is preliminary data.</text>
</comment>
<keyword evidence="7" id="KW-1185">Reference proteome</keyword>
<dbReference type="CDD" id="cd07010">
    <property type="entry name" value="cupin_PMI_type_I_N_bac"/>
    <property type="match status" value="1"/>
</dbReference>
<evidence type="ECO:0000256" key="3">
    <source>
        <dbReference type="PIRSR" id="PIRSR036894-1"/>
    </source>
</evidence>